<sequence length="354" mass="39461">MKQRTKFFEKWALQKCTLAVKACPKSLRFLWHYKKRHIIFVLLLTTLSLSVSGTFAFTNFGQRVLGITSHQAPPGARLHDDFEGFGHLTNGSGRVNKDIYVENFSSRKILARVLLSEYMERGQGAGELTGNQARPLEGAGLEQAQLTDHSSWAVVKPERASNSTMADFVTLYLGDDNSRPKIFMPTFNQNNHSAESNTTGDGREGQTGGFNTDLGIPMPGTHDQWSEGQKHTSDLRTWDKAAEVEVVIPDVTHVAQATVQSDFGGYMTLQEWQSTGKPTGNFWVHDDNGWLYWATWLPQRTATSLLLDALEVDFDNKDTYYGLYAESDLATSEDVGDWTGVSPSAQTLLDKIIN</sequence>
<dbReference type="Proteomes" id="UP001456368">
    <property type="component" value="Chromosome"/>
</dbReference>
<reference evidence="1 2" key="1">
    <citation type="submission" date="2023-12" db="EMBL/GenBank/DDBJ databases">
        <title>Redefining Piscine Lactococcosis.</title>
        <authorList>
            <person name="Heckman T.I."/>
            <person name="Yazdi Z."/>
            <person name="Older C.E."/>
            <person name="Griffin M.J."/>
            <person name="Waldbieser G.C."/>
            <person name="Chow A.M."/>
            <person name="Medina Silva I."/>
            <person name="Anenson K.M."/>
            <person name="Garcia J.C."/>
            <person name="LaFrentz B.R."/>
            <person name="Slavic D."/>
            <person name="Toohey-Kurth K.L."/>
            <person name="Yant P."/>
            <person name="Fritz H.M."/>
            <person name="Henderson E."/>
            <person name="McDowall R."/>
            <person name="Cai H."/>
            <person name="Adikson M."/>
            <person name="Soto E."/>
        </authorList>
    </citation>
    <scope>NUCLEOTIDE SEQUENCE [LARGE SCALE GENOMIC DNA]</scope>
    <source>
        <strain evidence="1 2">R21-91A</strain>
    </source>
</reference>
<proteinExistence type="predicted"/>
<evidence type="ECO:0000313" key="2">
    <source>
        <dbReference type="Proteomes" id="UP001456368"/>
    </source>
</evidence>
<gene>
    <name evidence="1" type="ORF">VNN45_02435</name>
</gene>
<dbReference type="RefSeq" id="WP_019294345.1">
    <property type="nucleotide sequence ID" value="NZ_CP094882.1"/>
</dbReference>
<protein>
    <submittedName>
        <fullName evidence="1">Uncharacterized protein</fullName>
    </submittedName>
</protein>
<name>A0ABZ2SHC8_9LACT</name>
<keyword evidence="2" id="KW-1185">Reference proteome</keyword>
<dbReference type="EMBL" id="CP141698">
    <property type="protein sequence ID" value="WYC67755.1"/>
    <property type="molecule type" value="Genomic_DNA"/>
</dbReference>
<dbReference type="GeneID" id="75143006"/>
<evidence type="ECO:0000313" key="1">
    <source>
        <dbReference type="EMBL" id="WYC67755.1"/>
    </source>
</evidence>
<organism evidence="1 2">
    <name type="scientific">Lactococcus petauri</name>
    <dbReference type="NCBI Taxonomy" id="1940789"/>
    <lineage>
        <taxon>Bacteria</taxon>
        <taxon>Bacillati</taxon>
        <taxon>Bacillota</taxon>
        <taxon>Bacilli</taxon>
        <taxon>Lactobacillales</taxon>
        <taxon>Streptococcaceae</taxon>
        <taxon>Lactococcus</taxon>
    </lineage>
</organism>
<accession>A0ABZ2SHC8</accession>